<feature type="transmembrane region" description="Helical" evidence="1">
    <location>
        <begin position="154"/>
        <end position="183"/>
    </location>
</feature>
<proteinExistence type="predicted"/>
<protein>
    <submittedName>
        <fullName evidence="2">LexA-binding, inner membrane-associated putative hydrolase</fullName>
    </submittedName>
</protein>
<accession>A0A317QLM5</accession>
<feature type="transmembrane region" description="Helical" evidence="1">
    <location>
        <begin position="204"/>
        <end position="222"/>
    </location>
</feature>
<dbReference type="Pfam" id="PF04307">
    <property type="entry name" value="YdjM"/>
    <property type="match status" value="1"/>
</dbReference>
<dbReference type="EMBL" id="QGTX01000001">
    <property type="protein sequence ID" value="PWW23075.1"/>
    <property type="molecule type" value="Genomic_DNA"/>
</dbReference>
<sequence>MSVLGHSHALSGLAAGAATLPWAPVEGTVAQVAWVAAAGGFAMLPDLDHTGSTVSDMWGPVTDVPSGAIGRLAGGHRWGTHDALLAPLAFGALALAAANLFWSSLVVMALAIGLALRALHFVIPGRAENTVVGNLLLSFGGAWLLLAHSPQPTWLPAAVGLGVLTHIAGDLITRQGVPLPVLWLAKRKRIALTPMRTGTTLEKAVLAPLFLGVAVWFVYANTGAREALDPYLQDLLSLG</sequence>
<feature type="transmembrane region" description="Helical" evidence="1">
    <location>
        <begin position="88"/>
        <end position="119"/>
    </location>
</feature>
<organism evidence="2 3">
    <name type="scientific">Geodermatophilus normandii</name>
    <dbReference type="NCBI Taxonomy" id="1137989"/>
    <lineage>
        <taxon>Bacteria</taxon>
        <taxon>Bacillati</taxon>
        <taxon>Actinomycetota</taxon>
        <taxon>Actinomycetes</taxon>
        <taxon>Geodermatophilales</taxon>
        <taxon>Geodermatophilaceae</taxon>
        <taxon>Geodermatophilus</taxon>
    </lineage>
</organism>
<dbReference type="GO" id="GO:0016787">
    <property type="term" value="F:hydrolase activity"/>
    <property type="evidence" value="ECO:0007669"/>
    <property type="project" value="UniProtKB-KW"/>
</dbReference>
<reference evidence="3" key="1">
    <citation type="submission" date="2018-05" db="EMBL/GenBank/DDBJ databases">
        <authorList>
            <person name="Klenk H.-P."/>
            <person name="Huntemann M."/>
            <person name="Clum A."/>
            <person name="Pillay M."/>
            <person name="Palaniappan K."/>
            <person name="Varghese N."/>
            <person name="Mikhailova N."/>
            <person name="Stamatis D."/>
            <person name="Reddy T."/>
            <person name="Daum C."/>
            <person name="Shapiro N."/>
            <person name="Ivanova N."/>
            <person name="Kyrpides N."/>
            <person name="Woyke T."/>
        </authorList>
    </citation>
    <scope>NUCLEOTIDE SEQUENCE [LARGE SCALE GENOMIC DNA]</scope>
    <source>
        <strain evidence="3">DSM 45417</strain>
    </source>
</reference>
<feature type="transmembrane region" description="Helical" evidence="1">
    <location>
        <begin position="131"/>
        <end position="148"/>
    </location>
</feature>
<gene>
    <name evidence="2" type="ORF">JD79_02240</name>
</gene>
<evidence type="ECO:0000313" key="2">
    <source>
        <dbReference type="EMBL" id="PWW23075.1"/>
    </source>
</evidence>
<name>A0A317QLM5_9ACTN</name>
<dbReference type="AlphaFoldDB" id="A0A317QLM5"/>
<keyword evidence="1" id="KW-0812">Transmembrane</keyword>
<comment type="caution">
    <text evidence="2">The sequence shown here is derived from an EMBL/GenBank/DDBJ whole genome shotgun (WGS) entry which is preliminary data.</text>
</comment>
<evidence type="ECO:0000256" key="1">
    <source>
        <dbReference type="SAM" id="Phobius"/>
    </source>
</evidence>
<dbReference type="Proteomes" id="UP000246661">
    <property type="component" value="Unassembled WGS sequence"/>
</dbReference>
<evidence type="ECO:0000313" key="3">
    <source>
        <dbReference type="Proteomes" id="UP000246661"/>
    </source>
</evidence>
<dbReference type="InterPro" id="IPR007404">
    <property type="entry name" value="YdjM-like"/>
</dbReference>
<keyword evidence="1" id="KW-0472">Membrane</keyword>
<keyword evidence="2" id="KW-0378">Hydrolase</keyword>
<keyword evidence="3" id="KW-1185">Reference proteome</keyword>
<keyword evidence="1" id="KW-1133">Transmembrane helix</keyword>